<keyword evidence="3 6" id="KW-1133">Transmembrane helix</keyword>
<feature type="transmembrane region" description="Helical" evidence="6">
    <location>
        <begin position="71"/>
        <end position="95"/>
    </location>
</feature>
<evidence type="ECO:0000313" key="9">
    <source>
        <dbReference type="Proteomes" id="UP001458880"/>
    </source>
</evidence>
<dbReference type="EMBL" id="JASPKY010000227">
    <property type="protein sequence ID" value="KAK9718517.1"/>
    <property type="molecule type" value="Genomic_DNA"/>
</dbReference>
<name>A0AAW1KJA6_POPJA</name>
<evidence type="ECO:0000256" key="4">
    <source>
        <dbReference type="ARBA" id="ARBA00023136"/>
    </source>
</evidence>
<dbReference type="InterPro" id="IPR008253">
    <property type="entry name" value="Marvel"/>
</dbReference>
<proteinExistence type="predicted"/>
<keyword evidence="4 5" id="KW-0472">Membrane</keyword>
<evidence type="ECO:0000256" key="1">
    <source>
        <dbReference type="ARBA" id="ARBA00004141"/>
    </source>
</evidence>
<keyword evidence="2 5" id="KW-0812">Transmembrane</keyword>
<gene>
    <name evidence="8" type="ORF">QE152_g23113</name>
</gene>
<feature type="transmembrane region" description="Helical" evidence="6">
    <location>
        <begin position="149"/>
        <end position="173"/>
    </location>
</feature>
<evidence type="ECO:0000313" key="8">
    <source>
        <dbReference type="EMBL" id="KAK9718517.1"/>
    </source>
</evidence>
<reference evidence="8 9" key="1">
    <citation type="journal article" date="2024" name="BMC Genomics">
        <title>De novo assembly and annotation of Popillia japonica's genome with initial clues to its potential as an invasive pest.</title>
        <authorList>
            <person name="Cucini C."/>
            <person name="Boschi S."/>
            <person name="Funari R."/>
            <person name="Cardaioli E."/>
            <person name="Iannotti N."/>
            <person name="Marturano G."/>
            <person name="Paoli F."/>
            <person name="Bruttini M."/>
            <person name="Carapelli A."/>
            <person name="Frati F."/>
            <person name="Nardi F."/>
        </authorList>
    </citation>
    <scope>NUCLEOTIDE SEQUENCE [LARGE SCALE GENOMIC DNA]</scope>
    <source>
        <strain evidence="8">DMR45628</strain>
    </source>
</reference>
<feature type="transmembrane region" description="Helical" evidence="6">
    <location>
        <begin position="185"/>
        <end position="205"/>
    </location>
</feature>
<dbReference type="Proteomes" id="UP001458880">
    <property type="component" value="Unassembled WGS sequence"/>
</dbReference>
<dbReference type="PROSITE" id="PS51225">
    <property type="entry name" value="MARVEL"/>
    <property type="match status" value="1"/>
</dbReference>
<sequence>MIQSRGPAVINFANSGGGLDCCCFKCCSCLNLYYLRTQAGILKIIEMVLGSFCQSLAINFGYQYSGSIGPAYYSFLTTASWSLMTIIVLLFCYIFSGKSQYLIRQSLFETVFNGIAAFCYISSCSYLGMIVNSVLYPMYTVTPFFQETVFNGIAAFCYISSCSYLGMIVNSVLYPMYTVTPFFQVYPAMTGTYVLGTIVGIIHGFDCYKSYRLFKGYR</sequence>
<comment type="subcellular location">
    <subcellularLocation>
        <location evidence="1">Membrane</location>
        <topology evidence="1">Multi-pass membrane protein</topology>
    </subcellularLocation>
</comment>
<protein>
    <submittedName>
        <fullName evidence="8">Membrane-associating domain</fullName>
    </submittedName>
</protein>
<evidence type="ECO:0000259" key="7">
    <source>
        <dbReference type="PROSITE" id="PS51225"/>
    </source>
</evidence>
<evidence type="ECO:0000256" key="2">
    <source>
        <dbReference type="ARBA" id="ARBA00022692"/>
    </source>
</evidence>
<evidence type="ECO:0000256" key="3">
    <source>
        <dbReference type="ARBA" id="ARBA00022989"/>
    </source>
</evidence>
<feature type="domain" description="MARVEL" evidence="7">
    <location>
        <begin position="34"/>
        <end position="215"/>
    </location>
</feature>
<evidence type="ECO:0000256" key="6">
    <source>
        <dbReference type="SAM" id="Phobius"/>
    </source>
</evidence>
<dbReference type="GO" id="GO:0016020">
    <property type="term" value="C:membrane"/>
    <property type="evidence" value="ECO:0007669"/>
    <property type="project" value="UniProtKB-SubCell"/>
</dbReference>
<feature type="transmembrane region" description="Helical" evidence="6">
    <location>
        <begin position="107"/>
        <end position="129"/>
    </location>
</feature>
<comment type="caution">
    <text evidence="8">The sequence shown here is derived from an EMBL/GenBank/DDBJ whole genome shotgun (WGS) entry which is preliminary data.</text>
</comment>
<accession>A0AAW1KJA6</accession>
<keyword evidence="9" id="KW-1185">Reference proteome</keyword>
<evidence type="ECO:0000256" key="5">
    <source>
        <dbReference type="PROSITE-ProRule" id="PRU00581"/>
    </source>
</evidence>
<organism evidence="8 9">
    <name type="scientific">Popillia japonica</name>
    <name type="common">Japanese beetle</name>
    <dbReference type="NCBI Taxonomy" id="7064"/>
    <lineage>
        <taxon>Eukaryota</taxon>
        <taxon>Metazoa</taxon>
        <taxon>Ecdysozoa</taxon>
        <taxon>Arthropoda</taxon>
        <taxon>Hexapoda</taxon>
        <taxon>Insecta</taxon>
        <taxon>Pterygota</taxon>
        <taxon>Neoptera</taxon>
        <taxon>Endopterygota</taxon>
        <taxon>Coleoptera</taxon>
        <taxon>Polyphaga</taxon>
        <taxon>Scarabaeiformia</taxon>
        <taxon>Scarabaeidae</taxon>
        <taxon>Rutelinae</taxon>
        <taxon>Popillia</taxon>
    </lineage>
</organism>
<dbReference type="AlphaFoldDB" id="A0AAW1KJA6"/>